<dbReference type="EMBL" id="CALTRL010005786">
    <property type="protein sequence ID" value="CAH7686348.1"/>
    <property type="molecule type" value="Genomic_DNA"/>
</dbReference>
<accession>A0AAV0BK44</accession>
<sequence>MSNSQTKRELPKRSSLVENAFNRSITNVLKPIDSQTLSEAFPFATEAMIESLSDQTKTLFSHYSKDRWEAFSEEASFKDLCDQFDKLEKEAIQRIQSPSFDSNSQEVTRDPKLSIPPILIETLTSILKLYQSRLDQQNVLNDLLQSTISSKVLEISKMEKSIKSRLVSIESSLKQLDDVKIFES</sequence>
<dbReference type="EMBL" id="CALTRL010000081">
    <property type="protein sequence ID" value="CAH7666256.1"/>
    <property type="molecule type" value="Genomic_DNA"/>
</dbReference>
<organism evidence="2 3">
    <name type="scientific">Phakopsora pachyrhizi</name>
    <name type="common">Asian soybean rust disease fungus</name>
    <dbReference type="NCBI Taxonomy" id="170000"/>
    <lineage>
        <taxon>Eukaryota</taxon>
        <taxon>Fungi</taxon>
        <taxon>Dikarya</taxon>
        <taxon>Basidiomycota</taxon>
        <taxon>Pucciniomycotina</taxon>
        <taxon>Pucciniomycetes</taxon>
        <taxon>Pucciniales</taxon>
        <taxon>Phakopsoraceae</taxon>
        <taxon>Phakopsora</taxon>
    </lineage>
</organism>
<dbReference type="Proteomes" id="UP001153365">
    <property type="component" value="Unassembled WGS sequence"/>
</dbReference>
<keyword evidence="3" id="KW-1185">Reference proteome</keyword>
<protein>
    <submittedName>
        <fullName evidence="2">Uncharacterized protein</fullName>
    </submittedName>
</protein>
<gene>
    <name evidence="2" type="ORF">PPACK8108_LOCUS20987</name>
    <name evidence="1" type="ORF">PPACK8108_LOCUS592</name>
</gene>
<evidence type="ECO:0000313" key="3">
    <source>
        <dbReference type="Proteomes" id="UP001153365"/>
    </source>
</evidence>
<dbReference type="AlphaFoldDB" id="A0AAV0BK44"/>
<comment type="caution">
    <text evidence="2">The sequence shown here is derived from an EMBL/GenBank/DDBJ whole genome shotgun (WGS) entry which is preliminary data.</text>
</comment>
<name>A0AAV0BK44_PHAPC</name>
<evidence type="ECO:0000313" key="2">
    <source>
        <dbReference type="EMBL" id="CAH7686348.1"/>
    </source>
</evidence>
<reference evidence="2" key="1">
    <citation type="submission" date="2022-06" db="EMBL/GenBank/DDBJ databases">
        <authorList>
            <consortium name="SYNGENTA / RWTH Aachen University"/>
        </authorList>
    </citation>
    <scope>NUCLEOTIDE SEQUENCE</scope>
</reference>
<proteinExistence type="predicted"/>
<evidence type="ECO:0000313" key="1">
    <source>
        <dbReference type="EMBL" id="CAH7666256.1"/>
    </source>
</evidence>